<feature type="region of interest" description="Disordered" evidence="1">
    <location>
        <begin position="44"/>
        <end position="132"/>
    </location>
</feature>
<keyword evidence="3" id="KW-1185">Reference proteome</keyword>
<dbReference type="AlphaFoldDB" id="A0A2B7Y8H6"/>
<protein>
    <submittedName>
        <fullName evidence="2">Uncharacterized protein</fullName>
    </submittedName>
</protein>
<name>A0A2B7Y8H6_POLH7</name>
<organism evidence="2 3">
    <name type="scientific">Polytolypa hystricis (strain UAMH7299)</name>
    <dbReference type="NCBI Taxonomy" id="1447883"/>
    <lineage>
        <taxon>Eukaryota</taxon>
        <taxon>Fungi</taxon>
        <taxon>Dikarya</taxon>
        <taxon>Ascomycota</taxon>
        <taxon>Pezizomycotina</taxon>
        <taxon>Eurotiomycetes</taxon>
        <taxon>Eurotiomycetidae</taxon>
        <taxon>Onygenales</taxon>
        <taxon>Onygenales incertae sedis</taxon>
        <taxon>Polytolypa</taxon>
    </lineage>
</organism>
<gene>
    <name evidence="2" type="ORF">AJ80_05061</name>
</gene>
<feature type="compositionally biased region" description="Acidic residues" evidence="1">
    <location>
        <begin position="69"/>
        <end position="82"/>
    </location>
</feature>
<comment type="caution">
    <text evidence="2">The sequence shown here is derived from an EMBL/GenBank/DDBJ whole genome shotgun (WGS) entry which is preliminary data.</text>
</comment>
<evidence type="ECO:0000313" key="3">
    <source>
        <dbReference type="Proteomes" id="UP000224634"/>
    </source>
</evidence>
<dbReference type="OrthoDB" id="4184638at2759"/>
<evidence type="ECO:0000256" key="1">
    <source>
        <dbReference type="SAM" id="MobiDB-lite"/>
    </source>
</evidence>
<evidence type="ECO:0000313" key="2">
    <source>
        <dbReference type="EMBL" id="PGH16917.1"/>
    </source>
</evidence>
<dbReference type="Proteomes" id="UP000224634">
    <property type="component" value="Unassembled WGS sequence"/>
</dbReference>
<accession>A0A2B7Y8H6</accession>
<proteinExistence type="predicted"/>
<dbReference type="EMBL" id="PDNA01000070">
    <property type="protein sequence ID" value="PGH16917.1"/>
    <property type="molecule type" value="Genomic_DNA"/>
</dbReference>
<reference evidence="2 3" key="1">
    <citation type="submission" date="2017-10" db="EMBL/GenBank/DDBJ databases">
        <title>Comparative genomics in systemic dimorphic fungi from Ajellomycetaceae.</title>
        <authorList>
            <person name="Munoz J.F."/>
            <person name="Mcewen J.G."/>
            <person name="Clay O.K."/>
            <person name="Cuomo C.A."/>
        </authorList>
    </citation>
    <scope>NUCLEOTIDE SEQUENCE [LARGE SCALE GENOMIC DNA]</scope>
    <source>
        <strain evidence="2 3">UAMH7299</strain>
    </source>
</reference>
<sequence>MTQVKGWSLTSDLETFRRGATAYRNAREWAKEKRDEFIRSANEKHLRAKSQHSSISQHPTASDLTTVLDDSDTSTESDEYEDALWSFAAPIEGGEGLQGQPKKPRIRASEFPETVGDVASRTDGDSPTKFSN</sequence>
<feature type="compositionally biased region" description="Polar residues" evidence="1">
    <location>
        <begin position="51"/>
        <end position="60"/>
    </location>
</feature>
<dbReference type="STRING" id="1447883.A0A2B7Y8H6"/>